<proteinExistence type="predicted"/>
<sequence>MRQLSKNKVINKLANELIDQYGWTLRPKRNSPHNVIVDPNTHYSYPIPHSPSCWRAEKNWVAGIRKIMRGVRP</sequence>
<protein>
    <recommendedName>
        <fullName evidence="5">Type II toxin-antitoxin system HicA family toxin</fullName>
    </recommendedName>
</protein>
<dbReference type="RefSeq" id="WP_002027139.1">
    <property type="nucleotide sequence ID" value="NZ_CAUZKM010000021.1"/>
</dbReference>
<gene>
    <name evidence="2" type="ORF">B9X95_02445</name>
    <name evidence="1" type="ORF">CPI82_00510</name>
</gene>
<name>A0A1V3DDD6_ACIBA</name>
<dbReference type="AlphaFoldDB" id="A0A1V3DDD6"/>
<geneLocation type="plasmid" evidence="4">
    <name>pabi43</name>
</geneLocation>
<keyword evidence="1" id="KW-0614">Plasmid</keyword>
<evidence type="ECO:0000313" key="2">
    <source>
        <dbReference type="EMBL" id="OTM93245.1"/>
    </source>
</evidence>
<reference evidence="2 3" key="1">
    <citation type="submission" date="2017-05" db="EMBL/GenBank/DDBJ databases">
        <authorList>
            <person name="Song R."/>
            <person name="Chenine A.L."/>
            <person name="Ruprecht R.M."/>
        </authorList>
    </citation>
    <scope>NUCLEOTIDE SEQUENCE [LARGE SCALE GENOMIC DNA]</scope>
    <source>
        <strain evidence="2 3">PR350</strain>
    </source>
</reference>
<evidence type="ECO:0000313" key="3">
    <source>
        <dbReference type="Proteomes" id="UP000194699"/>
    </source>
</evidence>
<geneLocation type="plasmid" evidence="1">
    <name>pABI43</name>
</geneLocation>
<reference evidence="1 4" key="2">
    <citation type="submission" date="2018-03" db="EMBL/GenBank/DDBJ databases">
        <title>Draft genome of Acinetobacter baumannii strain I43, a mercury resistant bacteria.</title>
        <authorList>
            <person name="Siqueira K.A."/>
            <person name="Mello I.S."/>
            <person name="Souza W.P."/>
            <person name="Mendes T.A.O."/>
            <person name="Soares M.A."/>
        </authorList>
    </citation>
    <scope>NUCLEOTIDE SEQUENCE [LARGE SCALE GENOMIC DNA]</scope>
    <source>
        <strain evidence="1 4">I43</strain>
        <plasmid evidence="1">pABI43</plasmid>
        <plasmid evidence="4">pabi43</plasmid>
    </source>
</reference>
<accession>A0A1V3DDD6</accession>
<organism evidence="2 3">
    <name type="scientific">Acinetobacter baumannii</name>
    <dbReference type="NCBI Taxonomy" id="470"/>
    <lineage>
        <taxon>Bacteria</taxon>
        <taxon>Pseudomonadati</taxon>
        <taxon>Pseudomonadota</taxon>
        <taxon>Gammaproteobacteria</taxon>
        <taxon>Moraxellales</taxon>
        <taxon>Moraxellaceae</taxon>
        <taxon>Acinetobacter</taxon>
        <taxon>Acinetobacter calcoaceticus/baumannii complex</taxon>
    </lineage>
</organism>
<dbReference type="Proteomes" id="UP000223291">
    <property type="component" value="Plasmid pABI43"/>
</dbReference>
<evidence type="ECO:0008006" key="5">
    <source>
        <dbReference type="Google" id="ProtNLM"/>
    </source>
</evidence>
<evidence type="ECO:0000313" key="4">
    <source>
        <dbReference type="Proteomes" id="UP000223291"/>
    </source>
</evidence>
<dbReference type="Proteomes" id="UP000194699">
    <property type="component" value="Unassembled WGS sequence"/>
</dbReference>
<dbReference type="EMBL" id="CP027483">
    <property type="protein sequence ID" value="AVN24030.1"/>
    <property type="molecule type" value="Genomic_DNA"/>
</dbReference>
<dbReference type="EMBL" id="NGEL01000020">
    <property type="protein sequence ID" value="OTM93245.1"/>
    <property type="molecule type" value="Genomic_DNA"/>
</dbReference>
<evidence type="ECO:0000313" key="1">
    <source>
        <dbReference type="EMBL" id="AVN24030.1"/>
    </source>
</evidence>